<feature type="domain" description="Pyrroline-5-carboxylate reductase catalytic N-terminal" evidence="2">
    <location>
        <begin position="4"/>
        <end position="93"/>
    </location>
</feature>
<dbReference type="EMBL" id="JQAR01000020">
    <property type="protein sequence ID" value="KRN27500.1"/>
    <property type="molecule type" value="Genomic_DNA"/>
</dbReference>
<proteinExistence type="predicted"/>
<organism evidence="3 4">
    <name type="scientific">Liquorilactobacillus mali</name>
    <dbReference type="NCBI Taxonomy" id="1618"/>
    <lineage>
        <taxon>Bacteria</taxon>
        <taxon>Bacillati</taxon>
        <taxon>Bacillota</taxon>
        <taxon>Bacilli</taxon>
        <taxon>Lactobacillales</taxon>
        <taxon>Lactobacillaceae</taxon>
        <taxon>Liquorilactobacillus</taxon>
    </lineage>
</organism>
<comment type="caution">
    <text evidence="3">The sequence shown here is derived from an EMBL/GenBank/DDBJ whole genome shotgun (WGS) entry which is preliminary data.</text>
</comment>
<evidence type="ECO:0000313" key="3">
    <source>
        <dbReference type="EMBL" id="KRN27500.1"/>
    </source>
</evidence>
<name>A0A0R2FR44_9LACO</name>
<dbReference type="SUPFAM" id="SSF51735">
    <property type="entry name" value="NAD(P)-binding Rossmann-fold domains"/>
    <property type="match status" value="1"/>
</dbReference>
<dbReference type="Proteomes" id="UP000051727">
    <property type="component" value="Unassembled WGS sequence"/>
</dbReference>
<evidence type="ECO:0000256" key="1">
    <source>
        <dbReference type="ARBA" id="ARBA00023002"/>
    </source>
</evidence>
<dbReference type="OrthoDB" id="1523398at2"/>
<dbReference type="PATRIC" id="fig|1618.3.peg.960"/>
<dbReference type="InterPro" id="IPR051267">
    <property type="entry name" value="STEAP_metalloreductase"/>
</dbReference>
<dbReference type="RefSeq" id="WP_056991713.1">
    <property type="nucleotide sequence ID" value="NZ_JBDNJW010000048.1"/>
</dbReference>
<evidence type="ECO:0000313" key="4">
    <source>
        <dbReference type="Proteomes" id="UP000051727"/>
    </source>
</evidence>
<dbReference type="GO" id="GO:0016491">
    <property type="term" value="F:oxidoreductase activity"/>
    <property type="evidence" value="ECO:0007669"/>
    <property type="project" value="UniProtKB-KW"/>
</dbReference>
<dbReference type="AlphaFoldDB" id="A0A0R2FR44"/>
<evidence type="ECO:0000259" key="2">
    <source>
        <dbReference type="Pfam" id="PF03807"/>
    </source>
</evidence>
<dbReference type="Pfam" id="PF03807">
    <property type="entry name" value="F420_oxidored"/>
    <property type="match status" value="1"/>
</dbReference>
<gene>
    <name evidence="3" type="ORF">IV36_GL000950</name>
</gene>
<dbReference type="Gene3D" id="3.40.50.720">
    <property type="entry name" value="NAD(P)-binding Rossmann-like Domain"/>
    <property type="match status" value="1"/>
</dbReference>
<dbReference type="InterPro" id="IPR036291">
    <property type="entry name" value="NAD(P)-bd_dom_sf"/>
</dbReference>
<reference evidence="3 4" key="1">
    <citation type="journal article" date="2015" name="Genome Announc.">
        <title>Expanding the biotechnology potential of lactobacilli through comparative genomics of 213 strains and associated genera.</title>
        <authorList>
            <person name="Sun Z."/>
            <person name="Harris H.M."/>
            <person name="McCann A."/>
            <person name="Guo C."/>
            <person name="Argimon S."/>
            <person name="Zhang W."/>
            <person name="Yang X."/>
            <person name="Jeffery I.B."/>
            <person name="Cooney J.C."/>
            <person name="Kagawa T.F."/>
            <person name="Liu W."/>
            <person name="Song Y."/>
            <person name="Salvetti E."/>
            <person name="Wrobel A."/>
            <person name="Rasinkangas P."/>
            <person name="Parkhill J."/>
            <person name="Rea M.C."/>
            <person name="O'Sullivan O."/>
            <person name="Ritari J."/>
            <person name="Douillard F.P."/>
            <person name="Paul Ross R."/>
            <person name="Yang R."/>
            <person name="Briner A.E."/>
            <person name="Felis G.E."/>
            <person name="de Vos W.M."/>
            <person name="Barrangou R."/>
            <person name="Klaenhammer T.R."/>
            <person name="Caufield P.W."/>
            <person name="Cui Y."/>
            <person name="Zhang H."/>
            <person name="O'Toole P.W."/>
        </authorList>
    </citation>
    <scope>NUCLEOTIDE SEQUENCE [LARGE SCALE GENOMIC DNA]</scope>
    <source>
        <strain evidence="3 4">ATCC 27304</strain>
    </source>
</reference>
<dbReference type="InterPro" id="IPR028939">
    <property type="entry name" value="P5C_Rdtase_cat_N"/>
</dbReference>
<dbReference type="PANTHER" id="PTHR14239">
    <property type="entry name" value="DUDULIN-RELATED"/>
    <property type="match status" value="1"/>
</dbReference>
<keyword evidence="1" id="KW-0560">Oxidoreductase</keyword>
<accession>A0A0R2FR44</accession>
<protein>
    <submittedName>
        <fullName evidence="3">Dinucleotide-binding enzyme</fullName>
    </submittedName>
</protein>
<sequence length="228" mass="24432">MVKKIGILGAGKLGMVLGQLASRAGYQVYIAGSGSPEKIALTVEVLLPSAKALTAKEVIEKTDTLILALPLGKYQTLSAEQLAGKLVIDAMNYWWEVDGQRPELTDVSSSSSELVQNYLKKSIVVKAFNHMGYHNLYDEAKSKGQKKRKAIAIVGNNKDAVQKVAAIVDDFGFDPLDGGNLSQGIRMEPGSPVFGANLGYDELRTALASFETTKRGIEAKSAGNLAMK</sequence>